<keyword evidence="6" id="KW-1185">Reference proteome</keyword>
<keyword evidence="1" id="KW-0805">Transcription regulation</keyword>
<evidence type="ECO:0000256" key="3">
    <source>
        <dbReference type="ARBA" id="ARBA00023163"/>
    </source>
</evidence>
<dbReference type="Pfam" id="PF00532">
    <property type="entry name" value="Peripla_BP_1"/>
    <property type="match status" value="1"/>
</dbReference>
<dbReference type="OrthoDB" id="9784962at2"/>
<organism evidence="5 6">
    <name type="scientific">Mesobacillus selenatarsenatis (strain DSM 18680 / JCM 14380 / FERM P-15431 / SF-1)</name>
    <dbReference type="NCBI Taxonomy" id="1321606"/>
    <lineage>
        <taxon>Bacteria</taxon>
        <taxon>Bacillati</taxon>
        <taxon>Bacillota</taxon>
        <taxon>Bacilli</taxon>
        <taxon>Bacillales</taxon>
        <taxon>Bacillaceae</taxon>
        <taxon>Mesobacillus</taxon>
    </lineage>
</organism>
<proteinExistence type="predicted"/>
<accession>A0A0A8X5W8</accession>
<dbReference type="PROSITE" id="PS00356">
    <property type="entry name" value="HTH_LACI_1"/>
    <property type="match status" value="1"/>
</dbReference>
<protein>
    <submittedName>
        <fullName evidence="5">Catabolite control protein A</fullName>
    </submittedName>
</protein>
<comment type="caution">
    <text evidence="5">The sequence shown here is derived from an EMBL/GenBank/DDBJ whole genome shotgun (WGS) entry which is preliminary data.</text>
</comment>
<dbReference type="PRINTS" id="PR00036">
    <property type="entry name" value="HTHLACI"/>
</dbReference>
<dbReference type="Proteomes" id="UP000031014">
    <property type="component" value="Unassembled WGS sequence"/>
</dbReference>
<dbReference type="PROSITE" id="PS50932">
    <property type="entry name" value="HTH_LACI_2"/>
    <property type="match status" value="1"/>
</dbReference>
<dbReference type="SUPFAM" id="SSF47413">
    <property type="entry name" value="lambda repressor-like DNA-binding domains"/>
    <property type="match status" value="1"/>
</dbReference>
<dbReference type="AlphaFoldDB" id="A0A0A8X5W8"/>
<keyword evidence="2" id="KW-0238">DNA-binding</keyword>
<dbReference type="CDD" id="cd19975">
    <property type="entry name" value="PBP1_CcpA-like"/>
    <property type="match status" value="1"/>
</dbReference>
<dbReference type="SUPFAM" id="SSF53822">
    <property type="entry name" value="Periplasmic binding protein-like I"/>
    <property type="match status" value="1"/>
</dbReference>
<gene>
    <name evidence="5" type="ORF">SAMD00020551_1681</name>
</gene>
<reference evidence="5 6" key="1">
    <citation type="submission" date="2013-06" db="EMBL/GenBank/DDBJ databases">
        <title>Whole genome shotgun sequence of Bacillus selenatarsenatis SF-1.</title>
        <authorList>
            <person name="Kuroda M."/>
            <person name="Sei K."/>
            <person name="Yamashita M."/>
            <person name="Ike M."/>
        </authorList>
    </citation>
    <scope>NUCLEOTIDE SEQUENCE [LARGE SCALE GENOMIC DNA]</scope>
    <source>
        <strain evidence="5 6">SF-1</strain>
    </source>
</reference>
<evidence type="ECO:0000256" key="1">
    <source>
        <dbReference type="ARBA" id="ARBA00023015"/>
    </source>
</evidence>
<dbReference type="PANTHER" id="PTHR30146">
    <property type="entry name" value="LACI-RELATED TRANSCRIPTIONAL REPRESSOR"/>
    <property type="match status" value="1"/>
</dbReference>
<dbReference type="SMART" id="SM00354">
    <property type="entry name" value="HTH_LACI"/>
    <property type="match status" value="1"/>
</dbReference>
<dbReference type="Gene3D" id="1.10.260.40">
    <property type="entry name" value="lambda repressor-like DNA-binding domains"/>
    <property type="match status" value="1"/>
</dbReference>
<dbReference type="EMBL" id="BASE01000035">
    <property type="protein sequence ID" value="GAM13536.1"/>
    <property type="molecule type" value="Genomic_DNA"/>
</dbReference>
<dbReference type="GO" id="GO:0000976">
    <property type="term" value="F:transcription cis-regulatory region binding"/>
    <property type="evidence" value="ECO:0007669"/>
    <property type="project" value="TreeGrafter"/>
</dbReference>
<sequence length="339" mass="37129">MSYTIKDVAKLANVSIATVSRVLNGQGGYSKATEEKVHLAIEELGYQPNAFARGLISNKSNTLGILFPEVSSQFSSKILRGVEEAAHCLNSSVIVCNTASHGQRTMKYLQLLTEKRVDGILFVSEMITEEYYKKLESMQIPVVLISTESYQYPLPYVKVDDKHAAFTATDYLIKMGHSKIGMISGNKDDIIAGQPRIDGYKQALAQRGLAIKDENIIHSNGFSFHDGLTGLPKLLEQSPDLTAVFAASDALALGAISAAYKLGIKIPDNLSIIGYDNLPIAEMSIPPLTTVAQPLEEMGIVAAEMLFTMMNQGRRVESRIIAHSVIERESVKKLILYDT</sequence>
<dbReference type="InterPro" id="IPR001761">
    <property type="entry name" value="Peripla_BP/Lac1_sug-bd_dom"/>
</dbReference>
<dbReference type="Gene3D" id="3.40.50.2300">
    <property type="match status" value="2"/>
</dbReference>
<evidence type="ECO:0000313" key="6">
    <source>
        <dbReference type="Proteomes" id="UP000031014"/>
    </source>
</evidence>
<dbReference type="PANTHER" id="PTHR30146:SF149">
    <property type="entry name" value="HTH-TYPE TRANSCRIPTIONAL REGULATOR EBGR"/>
    <property type="match status" value="1"/>
</dbReference>
<dbReference type="GO" id="GO:0003700">
    <property type="term" value="F:DNA-binding transcription factor activity"/>
    <property type="evidence" value="ECO:0007669"/>
    <property type="project" value="TreeGrafter"/>
</dbReference>
<dbReference type="InterPro" id="IPR028082">
    <property type="entry name" value="Peripla_BP_I"/>
</dbReference>
<evidence type="ECO:0000256" key="2">
    <source>
        <dbReference type="ARBA" id="ARBA00023125"/>
    </source>
</evidence>
<name>A0A0A8X5W8_MESS1</name>
<dbReference type="RefSeq" id="WP_041965370.1">
    <property type="nucleotide sequence ID" value="NZ_BASE01000035.1"/>
</dbReference>
<dbReference type="InterPro" id="IPR010982">
    <property type="entry name" value="Lambda_DNA-bd_dom_sf"/>
</dbReference>
<dbReference type="InterPro" id="IPR000843">
    <property type="entry name" value="HTH_LacI"/>
</dbReference>
<evidence type="ECO:0000259" key="4">
    <source>
        <dbReference type="PROSITE" id="PS50932"/>
    </source>
</evidence>
<evidence type="ECO:0000313" key="5">
    <source>
        <dbReference type="EMBL" id="GAM13536.1"/>
    </source>
</evidence>
<feature type="domain" description="HTH lacI-type" evidence="4">
    <location>
        <begin position="3"/>
        <end position="57"/>
    </location>
</feature>
<dbReference type="CDD" id="cd01392">
    <property type="entry name" value="HTH_LacI"/>
    <property type="match status" value="1"/>
</dbReference>
<dbReference type="Pfam" id="PF00356">
    <property type="entry name" value="LacI"/>
    <property type="match status" value="1"/>
</dbReference>
<dbReference type="STRING" id="1321606.SAMD00020551_1681"/>
<keyword evidence="3" id="KW-0804">Transcription</keyword>